<dbReference type="Gene3D" id="2.160.20.120">
    <property type="match status" value="1"/>
</dbReference>
<dbReference type="EMBL" id="RBAK01000021">
    <property type="protein sequence ID" value="RKN38478.1"/>
    <property type="molecule type" value="Genomic_DNA"/>
</dbReference>
<gene>
    <name evidence="2" type="ORF">D7223_31235</name>
</gene>
<proteinExistence type="predicted"/>
<evidence type="ECO:0000313" key="3">
    <source>
        <dbReference type="Proteomes" id="UP000281726"/>
    </source>
</evidence>
<comment type="caution">
    <text evidence="2">The sequence shown here is derived from an EMBL/GenBank/DDBJ whole genome shotgun (WGS) entry which is preliminary data.</text>
</comment>
<dbReference type="SUPFAM" id="SSF69349">
    <property type="entry name" value="Phage fibre proteins"/>
    <property type="match status" value="1"/>
</dbReference>
<dbReference type="Proteomes" id="UP000281726">
    <property type="component" value="Unassembled WGS sequence"/>
</dbReference>
<feature type="non-terminal residue" evidence="2">
    <location>
        <position position="1"/>
    </location>
</feature>
<organism evidence="2 3">
    <name type="scientific">Micromonospora endolithica</name>
    <dbReference type="NCBI Taxonomy" id="230091"/>
    <lineage>
        <taxon>Bacteria</taxon>
        <taxon>Bacillati</taxon>
        <taxon>Actinomycetota</taxon>
        <taxon>Actinomycetes</taxon>
        <taxon>Micromonosporales</taxon>
        <taxon>Micromonosporaceae</taxon>
        <taxon>Micromonospora</taxon>
    </lineage>
</organism>
<dbReference type="InterPro" id="IPR056083">
    <property type="entry name" value="DUF7666"/>
</dbReference>
<protein>
    <recommendedName>
        <fullName evidence="1">DUF7666 domain-containing protein</fullName>
    </recommendedName>
</protein>
<feature type="domain" description="DUF7666" evidence="1">
    <location>
        <begin position="137"/>
        <end position="235"/>
    </location>
</feature>
<accession>A0A3A9YR46</accession>
<name>A0A3A9YR46_9ACTN</name>
<dbReference type="Pfam" id="PF24703">
    <property type="entry name" value="DUF7666"/>
    <property type="match status" value="1"/>
</dbReference>
<sequence length="248" mass="24872">QASGSATVQASGSATVQASGSATVQASGSATVQASGSATVQASGSATVQAYGSATVQASGSATVQASGSATVQAYGTSGVHAHGHSTVTAGSHVAVHLHSGQATVTGGVIIDVTQLDLTTAAAWCDHHGLTVTDGTVILYKALGDDLTAGGNYGKPTVYTVGDTVTCDDWDDRDECGGGLHFSPTSPTPHMATQYRYDATRWLAVEVDAATLRPITGGGTPKAKAPACRVLHEVDAFGRRITVTEATR</sequence>
<keyword evidence="3" id="KW-1185">Reference proteome</keyword>
<evidence type="ECO:0000313" key="2">
    <source>
        <dbReference type="EMBL" id="RKN38478.1"/>
    </source>
</evidence>
<dbReference type="AlphaFoldDB" id="A0A3A9YR46"/>
<evidence type="ECO:0000259" key="1">
    <source>
        <dbReference type="Pfam" id="PF24703"/>
    </source>
</evidence>
<reference evidence="2 3" key="1">
    <citation type="journal article" date="2004" name="Syst. Appl. Microbiol.">
        <title>Cryptoendolithic actinomycetes from antarctic sandstone rock samples: Micromonospora endolithica sp. nov. and two isolates related to Micromonospora coerulea Jensen 1932.</title>
        <authorList>
            <person name="Hirsch P."/>
            <person name="Mevs U."/>
            <person name="Kroppenstedt R.M."/>
            <person name="Schumann P."/>
            <person name="Stackebrandt E."/>
        </authorList>
    </citation>
    <scope>NUCLEOTIDE SEQUENCE [LARGE SCALE GENOMIC DNA]</scope>
    <source>
        <strain evidence="2 3">JCM 12677</strain>
    </source>
</reference>